<protein>
    <submittedName>
        <fullName evidence="2">TIGR03088 family PEP-CTERM/XrtA system glycosyltransferase</fullName>
    </submittedName>
</protein>
<dbReference type="NCBIfam" id="TIGR03088">
    <property type="entry name" value="stp2"/>
    <property type="match status" value="1"/>
</dbReference>
<reference evidence="2 3" key="1">
    <citation type="submission" date="2020-04" db="EMBL/GenBank/DDBJ databases">
        <title>Thalassotalea sp. M1531, isolated from the surface of marine red alga.</title>
        <authorList>
            <person name="Pang L."/>
            <person name="Lu D.-C."/>
        </authorList>
    </citation>
    <scope>NUCLEOTIDE SEQUENCE [LARGE SCALE GENOMIC DNA]</scope>
    <source>
        <strain evidence="2 3">M1531</strain>
    </source>
</reference>
<feature type="domain" description="Glycosyltransferase subfamily 4-like N-terminal" evidence="1">
    <location>
        <begin position="18"/>
        <end position="177"/>
    </location>
</feature>
<dbReference type="InterPro" id="IPR017522">
    <property type="entry name" value="Sugar_tfrase_PEP-CTERM_Stp2"/>
</dbReference>
<dbReference type="InterPro" id="IPR050194">
    <property type="entry name" value="Glycosyltransferase_grp1"/>
</dbReference>
<accession>A0A7Y0Q9C2</accession>
<comment type="caution">
    <text evidence="2">The sequence shown here is derived from an EMBL/GenBank/DDBJ whole genome shotgun (WGS) entry which is preliminary data.</text>
</comment>
<evidence type="ECO:0000313" key="3">
    <source>
        <dbReference type="Proteomes" id="UP000568664"/>
    </source>
</evidence>
<dbReference type="Pfam" id="PF13439">
    <property type="entry name" value="Glyco_transf_4"/>
    <property type="match status" value="1"/>
</dbReference>
<evidence type="ECO:0000313" key="2">
    <source>
        <dbReference type="EMBL" id="NMP33065.1"/>
    </source>
</evidence>
<organism evidence="2 3">
    <name type="scientific">Thalassotalea algicola</name>
    <dbReference type="NCBI Taxonomy" id="2716224"/>
    <lineage>
        <taxon>Bacteria</taxon>
        <taxon>Pseudomonadati</taxon>
        <taxon>Pseudomonadota</taxon>
        <taxon>Gammaproteobacteria</taxon>
        <taxon>Alteromonadales</taxon>
        <taxon>Colwelliaceae</taxon>
        <taxon>Thalassotalea</taxon>
    </lineage>
</organism>
<dbReference type="Pfam" id="PF13692">
    <property type="entry name" value="Glyco_trans_1_4"/>
    <property type="match status" value="1"/>
</dbReference>
<name>A0A7Y0Q9C2_9GAMM</name>
<keyword evidence="3" id="KW-1185">Reference proteome</keyword>
<dbReference type="InterPro" id="IPR028098">
    <property type="entry name" value="Glyco_trans_4-like_N"/>
</dbReference>
<dbReference type="GO" id="GO:0016757">
    <property type="term" value="F:glycosyltransferase activity"/>
    <property type="evidence" value="ECO:0007669"/>
    <property type="project" value="TreeGrafter"/>
</dbReference>
<dbReference type="PANTHER" id="PTHR45947:SF3">
    <property type="entry name" value="SULFOQUINOVOSYL TRANSFERASE SQD2"/>
    <property type="match status" value="1"/>
</dbReference>
<dbReference type="EMBL" id="JABBXH010000006">
    <property type="protein sequence ID" value="NMP33065.1"/>
    <property type="molecule type" value="Genomic_DNA"/>
</dbReference>
<dbReference type="Proteomes" id="UP000568664">
    <property type="component" value="Unassembled WGS sequence"/>
</dbReference>
<dbReference type="RefSeq" id="WP_169076387.1">
    <property type="nucleotide sequence ID" value="NZ_JABBXH010000006.1"/>
</dbReference>
<sequence>MSSNQIHIAHVVYSFATGGLENGMVNLINHLPEDQYFHSIVCITDHDAEFLQRITTTNFKIYDLEKSPGHGLSWLFRCWKLLRQLKPDICHSRNLNPLEAQLAAFMAGVKVRIHGEHGWDINDLGGSNTKYQKLRRLLKPFISHFIALSSEAKQYLHNKIGVRSEKISQICNGVNVEKFSTENRPAVLPENFASQGSIVFGTVGRLAAVKNQTQLLEAFLKLWSAEDKYKDTIKLIIVGDGELMPELERLVEDYNAQQVVWLAGLRKDIPELMAAMDVFVLPSLAEGISNTILEAMASGLPVVATNVGGTSDLIFPQHQTTHLVDANNVVALADGLNIYASQPERASDEQAMIRDYCVENFSIEHMVQSYHSVYQQTAGK</sequence>
<evidence type="ECO:0000259" key="1">
    <source>
        <dbReference type="Pfam" id="PF13439"/>
    </source>
</evidence>
<dbReference type="Gene3D" id="3.40.50.2000">
    <property type="entry name" value="Glycogen Phosphorylase B"/>
    <property type="match status" value="2"/>
</dbReference>
<dbReference type="AlphaFoldDB" id="A0A7Y0Q9C2"/>
<proteinExistence type="predicted"/>
<dbReference type="SUPFAM" id="SSF53756">
    <property type="entry name" value="UDP-Glycosyltransferase/glycogen phosphorylase"/>
    <property type="match status" value="1"/>
</dbReference>
<gene>
    <name evidence="2" type="ORF">HII17_16020</name>
</gene>
<dbReference type="PANTHER" id="PTHR45947">
    <property type="entry name" value="SULFOQUINOVOSYL TRANSFERASE SQD2"/>
    <property type="match status" value="1"/>
</dbReference>
<keyword evidence="2" id="KW-0808">Transferase</keyword>